<evidence type="ECO:0000256" key="2">
    <source>
        <dbReference type="ARBA" id="ARBA00009696"/>
    </source>
</evidence>
<evidence type="ECO:0000256" key="6">
    <source>
        <dbReference type="ARBA" id="ARBA00022729"/>
    </source>
</evidence>
<evidence type="ECO:0000256" key="5">
    <source>
        <dbReference type="ARBA" id="ARBA00022448"/>
    </source>
</evidence>
<dbReference type="EMBL" id="RSEJ01000016">
    <property type="protein sequence ID" value="NBI53914.1"/>
    <property type="molecule type" value="Genomic_DNA"/>
</dbReference>
<evidence type="ECO:0000256" key="10">
    <source>
        <dbReference type="ARBA" id="ARBA00023186"/>
    </source>
</evidence>
<keyword evidence="6 14" id="KW-0732">Signal</keyword>
<comment type="subcellular location">
    <subcellularLocation>
        <location evidence="1">Cell outer membrane</location>
        <topology evidence="1">Lipid-anchor</topology>
    </subcellularLocation>
</comment>
<comment type="function">
    <text evidence="13">Plays a critical role in the incorporation of lipoproteins in the outer membrane after they are released by the LolA protein.</text>
</comment>
<evidence type="ECO:0000256" key="4">
    <source>
        <dbReference type="ARBA" id="ARBA00016202"/>
    </source>
</evidence>
<keyword evidence="16" id="KW-1185">Reference proteome</keyword>
<evidence type="ECO:0000256" key="8">
    <source>
        <dbReference type="ARBA" id="ARBA00023136"/>
    </source>
</evidence>
<reference evidence="15 16" key="1">
    <citation type="journal article" date="2017" name="Int. J. Syst. Evol. Microbiol.">
        <title>Photobacterium alginatilyticum sp. nov., a marine bacterium isolated from bottom seawater.</title>
        <authorList>
            <person name="Wang X."/>
            <person name="Wang Y."/>
            <person name="Yang X."/>
            <person name="Sun H."/>
            <person name="Li B."/>
            <person name="Zhang X.H."/>
        </authorList>
    </citation>
    <scope>NUCLEOTIDE SEQUENCE [LARGE SCALE GENOMIC DNA]</scope>
    <source>
        <strain evidence="15 16">P03D4</strain>
    </source>
</reference>
<feature type="chain" id="PRO_5047425275" description="Outer-membrane lipoprotein LolB" evidence="14">
    <location>
        <begin position="34"/>
        <end position="213"/>
    </location>
</feature>
<comment type="caution">
    <text evidence="15">The sequence shown here is derived from an EMBL/GenBank/DDBJ whole genome shotgun (WGS) entry which is preliminary data.</text>
</comment>
<keyword evidence="10 13" id="KW-0143">Chaperone</keyword>
<keyword evidence="11 13" id="KW-0998">Cell outer membrane</keyword>
<evidence type="ECO:0000256" key="13">
    <source>
        <dbReference type="HAMAP-Rule" id="MF_00233"/>
    </source>
</evidence>
<comment type="subunit">
    <text evidence="3 13">Monomer.</text>
</comment>
<organism evidence="15 16">
    <name type="scientific">Photobacterium alginatilyticum</name>
    <dbReference type="NCBI Taxonomy" id="1775171"/>
    <lineage>
        <taxon>Bacteria</taxon>
        <taxon>Pseudomonadati</taxon>
        <taxon>Pseudomonadota</taxon>
        <taxon>Gammaproteobacteria</taxon>
        <taxon>Vibrionales</taxon>
        <taxon>Vibrionaceae</taxon>
        <taxon>Photobacterium</taxon>
    </lineage>
</organism>
<dbReference type="SUPFAM" id="SSF89392">
    <property type="entry name" value="Prokaryotic lipoproteins and lipoprotein localization factors"/>
    <property type="match status" value="1"/>
</dbReference>
<sequence>MPSISFVRLYLHSKRYLLAALLPLSLLSGCASQAPVSPLVDWETHQASLQQLNHYEAKGRLGYKGKQRFGANLLWRTVPQADHLLLTNFLGKTLLKLDATPVSATLISHDGQTYQGTNASRLIQELTDINLPVEQMRDWLIGLPTAADTYQLNSENRVAYLAKQIDQQLWQLDYNEYDNSVTPALPSRMILSQGDVRITLIINEWEITESQQP</sequence>
<name>A0ABW9YLG6_9GAMM</name>
<protein>
    <recommendedName>
        <fullName evidence="4 13">Outer-membrane lipoprotein LolB</fullName>
    </recommendedName>
</protein>
<evidence type="ECO:0000313" key="16">
    <source>
        <dbReference type="Proteomes" id="UP000738517"/>
    </source>
</evidence>
<evidence type="ECO:0000256" key="3">
    <source>
        <dbReference type="ARBA" id="ARBA00011245"/>
    </source>
</evidence>
<keyword evidence="9" id="KW-0564">Palmitate</keyword>
<keyword evidence="8 13" id="KW-0472">Membrane</keyword>
<evidence type="ECO:0000256" key="14">
    <source>
        <dbReference type="SAM" id="SignalP"/>
    </source>
</evidence>
<dbReference type="HAMAP" id="MF_00233">
    <property type="entry name" value="LolB"/>
    <property type="match status" value="1"/>
</dbReference>
<dbReference type="Proteomes" id="UP000738517">
    <property type="component" value="Unassembled WGS sequence"/>
</dbReference>
<keyword evidence="7 13" id="KW-0653">Protein transport</keyword>
<evidence type="ECO:0000256" key="12">
    <source>
        <dbReference type="ARBA" id="ARBA00023288"/>
    </source>
</evidence>
<dbReference type="CDD" id="cd16326">
    <property type="entry name" value="LolB"/>
    <property type="match status" value="1"/>
</dbReference>
<evidence type="ECO:0000256" key="11">
    <source>
        <dbReference type="ARBA" id="ARBA00023237"/>
    </source>
</evidence>
<dbReference type="Gene3D" id="2.50.20.10">
    <property type="entry name" value="Lipoprotein localisation LolA/LolB/LppX"/>
    <property type="match status" value="1"/>
</dbReference>
<evidence type="ECO:0000256" key="7">
    <source>
        <dbReference type="ARBA" id="ARBA00022927"/>
    </source>
</evidence>
<dbReference type="InterPro" id="IPR004565">
    <property type="entry name" value="OM_lipoprot_LolB"/>
</dbReference>
<evidence type="ECO:0000256" key="9">
    <source>
        <dbReference type="ARBA" id="ARBA00023139"/>
    </source>
</evidence>
<keyword evidence="5 13" id="KW-0813">Transport</keyword>
<proteinExistence type="inferred from homology"/>
<evidence type="ECO:0000256" key="1">
    <source>
        <dbReference type="ARBA" id="ARBA00004459"/>
    </source>
</evidence>
<dbReference type="Pfam" id="PF03550">
    <property type="entry name" value="LolB"/>
    <property type="match status" value="1"/>
</dbReference>
<gene>
    <name evidence="13 15" type="primary">lolB</name>
    <name evidence="15" type="ORF">EIZ48_15255</name>
</gene>
<accession>A0ABW9YLG6</accession>
<feature type="signal peptide" evidence="14">
    <location>
        <begin position="1"/>
        <end position="33"/>
    </location>
</feature>
<keyword evidence="12 15" id="KW-0449">Lipoprotein</keyword>
<comment type="similarity">
    <text evidence="2 13">Belongs to the LolB family.</text>
</comment>
<dbReference type="NCBIfam" id="TIGR00548">
    <property type="entry name" value="lolB"/>
    <property type="match status" value="1"/>
</dbReference>
<evidence type="ECO:0000313" key="15">
    <source>
        <dbReference type="EMBL" id="NBI53914.1"/>
    </source>
</evidence>
<dbReference type="InterPro" id="IPR029046">
    <property type="entry name" value="LolA/LolB/LppX"/>
</dbReference>